<feature type="transmembrane region" description="Helical" evidence="7">
    <location>
        <begin position="210"/>
        <end position="230"/>
    </location>
</feature>
<dbReference type="InterPro" id="IPR050882">
    <property type="entry name" value="Prepilin_peptidase/N-MTase"/>
</dbReference>
<protein>
    <submittedName>
        <fullName evidence="10">Prepilin peptidase</fullName>
    </submittedName>
</protein>
<gene>
    <name evidence="10" type="ORF">JJQ58_08230</name>
</gene>
<evidence type="ECO:0000256" key="4">
    <source>
        <dbReference type="ARBA" id="ARBA00022692"/>
    </source>
</evidence>
<feature type="domain" description="Prepilin peptidase A24 N-terminal" evidence="9">
    <location>
        <begin position="6"/>
        <end position="84"/>
    </location>
</feature>
<evidence type="ECO:0000256" key="3">
    <source>
        <dbReference type="ARBA" id="ARBA00022475"/>
    </source>
</evidence>
<dbReference type="Gene3D" id="1.20.120.1220">
    <property type="match status" value="1"/>
</dbReference>
<evidence type="ECO:0000256" key="7">
    <source>
        <dbReference type="SAM" id="Phobius"/>
    </source>
</evidence>
<dbReference type="Pfam" id="PF01478">
    <property type="entry name" value="Peptidase_A24"/>
    <property type="match status" value="1"/>
</dbReference>
<feature type="transmembrane region" description="Helical" evidence="7">
    <location>
        <begin position="140"/>
        <end position="157"/>
    </location>
</feature>
<comment type="similarity">
    <text evidence="2">Belongs to the peptidase A24 family.</text>
</comment>
<evidence type="ECO:0000313" key="10">
    <source>
        <dbReference type="EMBL" id="MBS3697450.1"/>
    </source>
</evidence>
<accession>A0ABS5MNF6</accession>
<dbReference type="PANTHER" id="PTHR30487:SF0">
    <property type="entry name" value="PREPILIN LEADER PEPTIDASE_N-METHYLTRANSFERASE-RELATED"/>
    <property type="match status" value="1"/>
</dbReference>
<sequence length="241" mass="27782">MALLFLLGAILASYMYQLTSTTNINYNMFHSRSKCENCCKNILFRDLIPIISYLCLKGKCRFCKSRISLDLFLCELILGTLFLIPLICNTPFDPLLYYFLVIFLIPLSIYDMKHYIIPNHVLIIMFITALVLFDMSLKGFLLSILILFLLHCVYFISNKSIGYGDIKLFSLLSIILSNSQFLLMFMFTFIIAGIFVLLYSCACKNLMKKVPLVPFITVSTLFVLIFNHQLNYYFLGGLHGH</sequence>
<feature type="transmembrane region" description="Helical" evidence="7">
    <location>
        <begin position="95"/>
        <end position="110"/>
    </location>
</feature>
<feature type="transmembrane region" description="Helical" evidence="7">
    <location>
        <begin position="169"/>
        <end position="198"/>
    </location>
</feature>
<comment type="caution">
    <text evidence="10">The sequence shown here is derived from an EMBL/GenBank/DDBJ whole genome shotgun (WGS) entry which is preliminary data.</text>
</comment>
<keyword evidence="3" id="KW-1003">Cell membrane</keyword>
<evidence type="ECO:0000256" key="6">
    <source>
        <dbReference type="ARBA" id="ARBA00023136"/>
    </source>
</evidence>
<evidence type="ECO:0000259" key="9">
    <source>
        <dbReference type="Pfam" id="PF06750"/>
    </source>
</evidence>
<comment type="subcellular location">
    <subcellularLocation>
        <location evidence="1">Cell membrane</location>
        <topology evidence="1">Multi-pass membrane protein</topology>
    </subcellularLocation>
</comment>
<name>A0ABS5MNF6_9STAP</name>
<keyword evidence="11" id="KW-1185">Reference proteome</keyword>
<dbReference type="RefSeq" id="WP_078356444.1">
    <property type="nucleotide sequence ID" value="NZ_JAAQPD010000007.1"/>
</dbReference>
<evidence type="ECO:0000256" key="1">
    <source>
        <dbReference type="ARBA" id="ARBA00004651"/>
    </source>
</evidence>
<reference evidence="10 11" key="1">
    <citation type="submission" date="2021-05" db="EMBL/GenBank/DDBJ databases">
        <title>Staphylococcus fleurettii isolated from lake water in First Nation community in Manitoba, Canada.</title>
        <authorList>
            <person name="Bashar S."/>
            <person name="Murdock A."/>
            <person name="Patidar R."/>
            <person name="Golding G."/>
            <person name="Farenhorst A."/>
            <person name="Kumar A."/>
        </authorList>
    </citation>
    <scope>NUCLEOTIDE SEQUENCE [LARGE SCALE GENOMIC DNA]</scope>
    <source>
        <strain evidence="10 11">SF002</strain>
    </source>
</reference>
<feature type="transmembrane region" description="Helical" evidence="7">
    <location>
        <begin position="67"/>
        <end position="88"/>
    </location>
</feature>
<feature type="domain" description="Prepilin type IV endopeptidase peptidase" evidence="8">
    <location>
        <begin position="99"/>
        <end position="197"/>
    </location>
</feature>
<dbReference type="Pfam" id="PF06750">
    <property type="entry name" value="A24_N_bact"/>
    <property type="match status" value="1"/>
</dbReference>
<dbReference type="PANTHER" id="PTHR30487">
    <property type="entry name" value="TYPE 4 PREPILIN-LIKE PROTEINS LEADER PEPTIDE-PROCESSING ENZYME"/>
    <property type="match status" value="1"/>
</dbReference>
<dbReference type="GeneID" id="86195859"/>
<dbReference type="InterPro" id="IPR010627">
    <property type="entry name" value="Prepilin_pept_A24_N"/>
</dbReference>
<keyword evidence="6 7" id="KW-0472">Membrane</keyword>
<keyword evidence="5 7" id="KW-1133">Transmembrane helix</keyword>
<evidence type="ECO:0000259" key="8">
    <source>
        <dbReference type="Pfam" id="PF01478"/>
    </source>
</evidence>
<proteinExistence type="inferred from homology"/>
<keyword evidence="4 7" id="KW-0812">Transmembrane</keyword>
<evidence type="ECO:0000256" key="5">
    <source>
        <dbReference type="ARBA" id="ARBA00022989"/>
    </source>
</evidence>
<dbReference type="InterPro" id="IPR000045">
    <property type="entry name" value="Prepilin_IV_endopep_pep"/>
</dbReference>
<evidence type="ECO:0000313" key="11">
    <source>
        <dbReference type="Proteomes" id="UP000681586"/>
    </source>
</evidence>
<dbReference type="Proteomes" id="UP000681586">
    <property type="component" value="Unassembled WGS sequence"/>
</dbReference>
<evidence type="ECO:0000256" key="2">
    <source>
        <dbReference type="ARBA" id="ARBA00005801"/>
    </source>
</evidence>
<feature type="transmembrane region" description="Helical" evidence="7">
    <location>
        <begin position="116"/>
        <end position="133"/>
    </location>
</feature>
<dbReference type="EMBL" id="JAGXBM010000011">
    <property type="protein sequence ID" value="MBS3697450.1"/>
    <property type="molecule type" value="Genomic_DNA"/>
</dbReference>
<organism evidence="10 11">
    <name type="scientific">Mammaliicoccus fleurettii</name>
    <dbReference type="NCBI Taxonomy" id="150056"/>
    <lineage>
        <taxon>Bacteria</taxon>
        <taxon>Bacillati</taxon>
        <taxon>Bacillota</taxon>
        <taxon>Bacilli</taxon>
        <taxon>Bacillales</taxon>
        <taxon>Staphylococcaceae</taxon>
        <taxon>Mammaliicoccus</taxon>
    </lineage>
</organism>